<dbReference type="Proteomes" id="UP001500957">
    <property type="component" value="Unassembled WGS sequence"/>
</dbReference>
<accession>A0ABN1G651</accession>
<dbReference type="EMBL" id="BAAAHE010000004">
    <property type="protein sequence ID" value="GAA0604652.1"/>
    <property type="molecule type" value="Genomic_DNA"/>
</dbReference>
<dbReference type="Gene3D" id="3.40.50.1820">
    <property type="entry name" value="alpha/beta hydrolase"/>
    <property type="match status" value="1"/>
</dbReference>
<gene>
    <name evidence="3" type="ORF">GCM10009547_03110</name>
</gene>
<dbReference type="Gene3D" id="2.140.10.30">
    <property type="entry name" value="Dipeptidylpeptidase IV, N-terminal domain"/>
    <property type="match status" value="1"/>
</dbReference>
<dbReference type="Pfam" id="PF07676">
    <property type="entry name" value="PD40"/>
    <property type="match status" value="1"/>
</dbReference>
<dbReference type="SUPFAM" id="SSF82171">
    <property type="entry name" value="DPP6 N-terminal domain-like"/>
    <property type="match status" value="1"/>
</dbReference>
<feature type="domain" description="Peptidase S9 prolyl oligopeptidase catalytic" evidence="1">
    <location>
        <begin position="494"/>
        <end position="704"/>
    </location>
</feature>
<feature type="domain" description="Dipeptidylpeptidase IV N-terminal" evidence="2">
    <location>
        <begin position="111"/>
        <end position="410"/>
    </location>
</feature>
<keyword evidence="4" id="KW-1185">Reference proteome</keyword>
<protein>
    <submittedName>
        <fullName evidence="3">Prolyl oligopeptidase family serine peptidase</fullName>
    </submittedName>
</protein>
<reference evidence="3 4" key="1">
    <citation type="journal article" date="2019" name="Int. J. Syst. Evol. Microbiol.">
        <title>The Global Catalogue of Microorganisms (GCM) 10K type strain sequencing project: providing services to taxonomists for standard genome sequencing and annotation.</title>
        <authorList>
            <consortium name="The Broad Institute Genomics Platform"/>
            <consortium name="The Broad Institute Genome Sequencing Center for Infectious Disease"/>
            <person name="Wu L."/>
            <person name="Ma J."/>
        </authorList>
    </citation>
    <scope>NUCLEOTIDE SEQUENCE [LARGE SCALE GENOMIC DNA]</scope>
    <source>
        <strain evidence="3 4">JCM 10671</strain>
    </source>
</reference>
<evidence type="ECO:0000313" key="4">
    <source>
        <dbReference type="Proteomes" id="UP001500957"/>
    </source>
</evidence>
<sequence>MSTESFPRLSARTQRFTLGMPRNFAVAPDGSRIVFLRSASGTDRTTLLWVADVRADGLTERVVADPRNLFSGDEELSDAERARRERAREGAGGVVGFATDGTVSVAAFVLSGGLYVADLGTGEVRALAATEPVFDPRPDPTGRQIAYVSGGAVRVIDVDGTNDRAVPGQDPGDDVSWGLAEFVAAEEMGRFRGYWWSPEGDALLVARTDNAPVQRWHIADPAHPGRAPHEIAYPAAGTPNARVSLHLLRLDGSAVEVRWDAEQYEYLPVVHWSGNGNPLLLVQTRDQRRTQILEVDPSTGATIGLHTETDPVWIDLIDGVPAWSGDGELIRAADSGDTRRLFVGARMVSGDLQVRSVLGSLNGDALFAASADEPTEIHIYKASPDGPVRLSRTAGVHVAAAGGSVLVLACASLDWAGRRTLVLRDGHLVGEIASSALTPPVTPAPRLLHAGPRAIRTALLLPTGHQPGTRLPVLMDPYGGPHAQRVTAARNAFNESQWWADQGFAVVVADGRGTPGRGTSWERAIAGDVAAPVLEDQIEALHAAAEQCPDLDTTRVAIRGWSFGGYLAALAVLLRPDVFGAGIAGAPVTDWALYDTHYTERYLGTPAGNPENYARTSLVTAGALTPAVEKAVAAGPHRPLLIVHGLADDNVVAAHTLQLSSALLAAGRPHQVLPLSGVTHMTPQEVVAENLLLFQLDFLRGALGLTT</sequence>
<evidence type="ECO:0000313" key="3">
    <source>
        <dbReference type="EMBL" id="GAA0604652.1"/>
    </source>
</evidence>
<organism evidence="3 4">
    <name type="scientific">Sporichthya brevicatena</name>
    <dbReference type="NCBI Taxonomy" id="171442"/>
    <lineage>
        <taxon>Bacteria</taxon>
        <taxon>Bacillati</taxon>
        <taxon>Actinomycetota</taxon>
        <taxon>Actinomycetes</taxon>
        <taxon>Sporichthyales</taxon>
        <taxon>Sporichthyaceae</taxon>
        <taxon>Sporichthya</taxon>
    </lineage>
</organism>
<proteinExistence type="predicted"/>
<dbReference type="InterPro" id="IPR050278">
    <property type="entry name" value="Serine_Prot_S9B/DPPIV"/>
</dbReference>
<dbReference type="InterPro" id="IPR029058">
    <property type="entry name" value="AB_hydrolase_fold"/>
</dbReference>
<dbReference type="PRINTS" id="PR00862">
    <property type="entry name" value="PROLIGOPTASE"/>
</dbReference>
<dbReference type="InterPro" id="IPR002469">
    <property type="entry name" value="Peptidase_S9B_N"/>
</dbReference>
<dbReference type="RefSeq" id="WP_344600855.1">
    <property type="nucleotide sequence ID" value="NZ_BAAAHE010000004.1"/>
</dbReference>
<dbReference type="InterPro" id="IPR011659">
    <property type="entry name" value="WD40"/>
</dbReference>
<name>A0ABN1G651_9ACTN</name>
<dbReference type="Pfam" id="PF00326">
    <property type="entry name" value="Peptidase_S9"/>
    <property type="match status" value="1"/>
</dbReference>
<evidence type="ECO:0000259" key="2">
    <source>
        <dbReference type="Pfam" id="PF00930"/>
    </source>
</evidence>
<comment type="caution">
    <text evidence="3">The sequence shown here is derived from an EMBL/GenBank/DDBJ whole genome shotgun (WGS) entry which is preliminary data.</text>
</comment>
<dbReference type="SUPFAM" id="SSF53474">
    <property type="entry name" value="alpha/beta-Hydrolases"/>
    <property type="match status" value="1"/>
</dbReference>
<dbReference type="InterPro" id="IPR001375">
    <property type="entry name" value="Peptidase_S9_cat"/>
</dbReference>
<evidence type="ECO:0000259" key="1">
    <source>
        <dbReference type="Pfam" id="PF00326"/>
    </source>
</evidence>
<dbReference type="Pfam" id="PF00930">
    <property type="entry name" value="DPPIV_N"/>
    <property type="match status" value="1"/>
</dbReference>
<dbReference type="PANTHER" id="PTHR11731:SF193">
    <property type="entry name" value="DIPEPTIDYL PEPTIDASE 9"/>
    <property type="match status" value="1"/>
</dbReference>
<dbReference type="InterPro" id="IPR002470">
    <property type="entry name" value="Peptidase_S9A"/>
</dbReference>
<dbReference type="PANTHER" id="PTHR11731">
    <property type="entry name" value="PROTEASE FAMILY S9B,C DIPEPTIDYL-PEPTIDASE IV-RELATED"/>
    <property type="match status" value="1"/>
</dbReference>